<gene>
    <name evidence="1" type="ORF">GCM10008985_15640</name>
</gene>
<organism evidence="1 2">
    <name type="scientific">Halococcus dombrowskii</name>
    <dbReference type="NCBI Taxonomy" id="179637"/>
    <lineage>
        <taxon>Archaea</taxon>
        <taxon>Methanobacteriati</taxon>
        <taxon>Methanobacteriota</taxon>
        <taxon>Stenosarchaea group</taxon>
        <taxon>Halobacteria</taxon>
        <taxon>Halobacteriales</taxon>
        <taxon>Halococcaceae</taxon>
        <taxon>Halococcus</taxon>
    </lineage>
</organism>
<comment type="caution">
    <text evidence="1">The sequence shown here is derived from an EMBL/GenBank/DDBJ whole genome shotgun (WGS) entry which is preliminary data.</text>
</comment>
<reference evidence="1" key="1">
    <citation type="journal article" date="2014" name="Int. J. Syst. Evol. Microbiol.">
        <title>Complete genome sequence of Corynebacterium casei LMG S-19264T (=DSM 44701T), isolated from a smear-ripened cheese.</title>
        <authorList>
            <consortium name="US DOE Joint Genome Institute (JGI-PGF)"/>
            <person name="Walter F."/>
            <person name="Albersmeier A."/>
            <person name="Kalinowski J."/>
            <person name="Ruckert C."/>
        </authorList>
    </citation>
    <scope>NUCLEOTIDE SEQUENCE</scope>
    <source>
        <strain evidence="1">JCM 12289</strain>
    </source>
</reference>
<evidence type="ECO:0000313" key="1">
    <source>
        <dbReference type="EMBL" id="GAA0460095.1"/>
    </source>
</evidence>
<protein>
    <submittedName>
        <fullName evidence="1">Uncharacterized protein</fullName>
    </submittedName>
</protein>
<sequence>MTGFERPKSRRQRVENAVVQLLDADEYGNSRRYFQAGDIADGGSELTSSMVGSYLPALEDESPLPSGITVARHTERNNSTVWVVKREDEGGSQ</sequence>
<reference evidence="1" key="2">
    <citation type="submission" date="2023-12" db="EMBL/GenBank/DDBJ databases">
        <authorList>
            <person name="Sun Q."/>
            <person name="Inoue M."/>
        </authorList>
    </citation>
    <scope>NUCLEOTIDE SEQUENCE</scope>
    <source>
        <strain evidence="1">JCM 12289</strain>
    </source>
</reference>
<dbReference type="Proteomes" id="UP001500962">
    <property type="component" value="Unassembled WGS sequence"/>
</dbReference>
<evidence type="ECO:0000313" key="2">
    <source>
        <dbReference type="Proteomes" id="UP001500962"/>
    </source>
</evidence>
<accession>A0AAV3SG95</accession>
<dbReference type="AlphaFoldDB" id="A0AAV3SG95"/>
<name>A0AAV3SG95_HALDO</name>
<proteinExistence type="predicted"/>
<dbReference type="EMBL" id="BAAADN010000024">
    <property type="protein sequence ID" value="GAA0460095.1"/>
    <property type="molecule type" value="Genomic_DNA"/>
</dbReference>